<name>A0A8X6LJE2_TRICU</name>
<feature type="signal peptide" evidence="1">
    <location>
        <begin position="1"/>
        <end position="23"/>
    </location>
</feature>
<organism evidence="2 3">
    <name type="scientific">Trichonephila clavata</name>
    <name type="common">Joro spider</name>
    <name type="synonym">Nephila clavata</name>
    <dbReference type="NCBI Taxonomy" id="2740835"/>
    <lineage>
        <taxon>Eukaryota</taxon>
        <taxon>Metazoa</taxon>
        <taxon>Ecdysozoa</taxon>
        <taxon>Arthropoda</taxon>
        <taxon>Chelicerata</taxon>
        <taxon>Arachnida</taxon>
        <taxon>Araneae</taxon>
        <taxon>Araneomorphae</taxon>
        <taxon>Entelegynae</taxon>
        <taxon>Araneoidea</taxon>
        <taxon>Nephilidae</taxon>
        <taxon>Trichonephila</taxon>
    </lineage>
</organism>
<gene>
    <name evidence="2" type="ORF">TNCT_662621</name>
</gene>
<protein>
    <recommendedName>
        <fullName evidence="4">Secreted protein</fullName>
    </recommendedName>
</protein>
<evidence type="ECO:0000256" key="1">
    <source>
        <dbReference type="SAM" id="SignalP"/>
    </source>
</evidence>
<comment type="caution">
    <text evidence="2">The sequence shown here is derived from an EMBL/GenBank/DDBJ whole genome shotgun (WGS) entry which is preliminary data.</text>
</comment>
<dbReference type="Proteomes" id="UP000887116">
    <property type="component" value="Unassembled WGS sequence"/>
</dbReference>
<accession>A0A8X6LJE2</accession>
<evidence type="ECO:0000313" key="2">
    <source>
        <dbReference type="EMBL" id="GFR10567.1"/>
    </source>
</evidence>
<reference evidence="2" key="1">
    <citation type="submission" date="2020-07" db="EMBL/GenBank/DDBJ databases">
        <title>Multicomponent nature underlies the extraordinary mechanical properties of spider dragline silk.</title>
        <authorList>
            <person name="Kono N."/>
            <person name="Nakamura H."/>
            <person name="Mori M."/>
            <person name="Yoshida Y."/>
            <person name="Ohtoshi R."/>
            <person name="Malay A.D."/>
            <person name="Moran D.A.P."/>
            <person name="Tomita M."/>
            <person name="Numata K."/>
            <person name="Arakawa K."/>
        </authorList>
    </citation>
    <scope>NUCLEOTIDE SEQUENCE</scope>
</reference>
<keyword evidence="3" id="KW-1185">Reference proteome</keyword>
<proteinExistence type="predicted"/>
<evidence type="ECO:0008006" key="4">
    <source>
        <dbReference type="Google" id="ProtNLM"/>
    </source>
</evidence>
<dbReference type="AlphaFoldDB" id="A0A8X6LJE2"/>
<keyword evidence="1" id="KW-0732">Signal</keyword>
<evidence type="ECO:0000313" key="3">
    <source>
        <dbReference type="Proteomes" id="UP000887116"/>
    </source>
</evidence>
<dbReference type="EMBL" id="BMAO01006684">
    <property type="protein sequence ID" value="GFR10567.1"/>
    <property type="molecule type" value="Genomic_DNA"/>
</dbReference>
<sequence>MAGRLTSALCLCSFTHLVQLPSGLIPNAFDKRRTDFLSFQLTRQAFLSSRLRETDEPHSIQVSFGKLSTAPISKVGQLNIRFYSRGNLKLLVL</sequence>
<feature type="chain" id="PRO_5036448143" description="Secreted protein" evidence="1">
    <location>
        <begin position="24"/>
        <end position="93"/>
    </location>
</feature>